<dbReference type="InterPro" id="IPR050361">
    <property type="entry name" value="MPP/UQCRC_Complex"/>
</dbReference>
<feature type="domain" description="Peptidase M16 C-terminal" evidence="3">
    <location>
        <begin position="160"/>
        <end position="327"/>
    </location>
</feature>
<dbReference type="Pfam" id="PF00675">
    <property type="entry name" value="Peptidase_M16"/>
    <property type="match status" value="1"/>
</dbReference>
<comment type="similarity">
    <text evidence="1">Belongs to the peptidase M16 family.</text>
</comment>
<feature type="domain" description="Peptidase M16 N-terminal" evidence="2">
    <location>
        <begin position="15"/>
        <end position="144"/>
    </location>
</feature>
<dbReference type="GO" id="GO:0046872">
    <property type="term" value="F:metal ion binding"/>
    <property type="evidence" value="ECO:0007669"/>
    <property type="project" value="InterPro"/>
</dbReference>
<accession>A0A1E3G3R4</accession>
<dbReference type="Proteomes" id="UP000094570">
    <property type="component" value="Unassembled WGS sequence"/>
</dbReference>
<reference evidence="5" key="1">
    <citation type="submission" date="2016-04" db="EMBL/GenBank/DDBJ databases">
        <title>The genome sequence project of a novel Fervidobacterium isolate from a hot spring in Thailand.</title>
        <authorList>
            <person name="Gonzalez J.M."/>
            <person name="Cuecas A."/>
            <person name="Kanoksilapatham W."/>
        </authorList>
    </citation>
    <scope>NUCLEOTIDE SEQUENCE [LARGE SCALE GENOMIC DNA]</scope>
    <source>
        <strain evidence="5">FC2004</strain>
    </source>
</reference>
<evidence type="ECO:0000256" key="1">
    <source>
        <dbReference type="ARBA" id="ARBA00007261"/>
    </source>
</evidence>
<evidence type="ECO:0000313" key="4">
    <source>
        <dbReference type="EMBL" id="ODN30894.1"/>
    </source>
</evidence>
<sequence length="407" mass="46838">MIVKVSENVYYYEIPGIRSVTIAFIVGSGPVYEPDHLLGISHFIEHIAFRKTKRRSMKQIKLPIEQIGGILNAWTDKENTVYYAKVPSTFFRTAFNILKELVFEPDFTEKNLELERKIILEEYYSEQEVPEQRLYNKFFETLIEGPHSKSIIGKEETIKNITLKDLKEFHYEMYSPYNVKIFVAGNVSKGDLKLLKSVELHDGIKTAKHVSRLKKGIVFDKFEETQQFHILLSHESTGLADEESLYPALVLNTILGSGMSSLLFEKVRERKGLVYDIATQNVQSREWGVFTIYAAASEKNAEKVIKEIFHIFRNFQLTKKLFNYGKKRLLGMLELATESTSALTSLYIQYVANDVEVRTIEEFVNNIKQVTESDVMRVFEKLIAGQWSLAYVTPGAQLNVTLEDLVV</sequence>
<dbReference type="SUPFAM" id="SSF63411">
    <property type="entry name" value="LuxS/MPP-like metallohydrolase"/>
    <property type="match status" value="2"/>
</dbReference>
<gene>
    <name evidence="4" type="ORF">A4H02_03265</name>
</gene>
<comment type="caution">
    <text evidence="4">The sequence shown here is derived from an EMBL/GenBank/DDBJ whole genome shotgun (WGS) entry which is preliminary data.</text>
</comment>
<protein>
    <submittedName>
        <fullName evidence="4">Peptidase M16</fullName>
    </submittedName>
</protein>
<keyword evidence="5" id="KW-1185">Reference proteome</keyword>
<dbReference type="InterPro" id="IPR007863">
    <property type="entry name" value="Peptidase_M16_C"/>
</dbReference>
<dbReference type="AlphaFoldDB" id="A0A1E3G3R4"/>
<dbReference type="STRING" id="1008305.A4H02_03265"/>
<dbReference type="InterPro" id="IPR011249">
    <property type="entry name" value="Metalloenz_LuxS/M16"/>
</dbReference>
<evidence type="ECO:0000313" key="5">
    <source>
        <dbReference type="Proteomes" id="UP000094570"/>
    </source>
</evidence>
<organism evidence="4 5">
    <name type="scientific">Fervidobacterium thailandense</name>
    <dbReference type="NCBI Taxonomy" id="1008305"/>
    <lineage>
        <taxon>Bacteria</taxon>
        <taxon>Thermotogati</taxon>
        <taxon>Thermotogota</taxon>
        <taxon>Thermotogae</taxon>
        <taxon>Thermotogales</taxon>
        <taxon>Fervidobacteriaceae</taxon>
        <taxon>Fervidobacterium</taxon>
    </lineage>
</organism>
<dbReference type="PANTHER" id="PTHR11851">
    <property type="entry name" value="METALLOPROTEASE"/>
    <property type="match status" value="1"/>
</dbReference>
<dbReference type="OrthoDB" id="9811314at2"/>
<evidence type="ECO:0000259" key="2">
    <source>
        <dbReference type="Pfam" id="PF00675"/>
    </source>
</evidence>
<name>A0A1E3G3R4_9BACT</name>
<dbReference type="EMBL" id="LWAF01000003">
    <property type="protein sequence ID" value="ODN30894.1"/>
    <property type="molecule type" value="Genomic_DNA"/>
</dbReference>
<dbReference type="InterPro" id="IPR011765">
    <property type="entry name" value="Pept_M16_N"/>
</dbReference>
<dbReference type="Gene3D" id="3.30.830.10">
    <property type="entry name" value="Metalloenzyme, LuxS/M16 peptidase-like"/>
    <property type="match status" value="2"/>
</dbReference>
<proteinExistence type="inferred from homology"/>
<evidence type="ECO:0000259" key="3">
    <source>
        <dbReference type="Pfam" id="PF05193"/>
    </source>
</evidence>
<dbReference type="RefSeq" id="WP_069292733.1">
    <property type="nucleotide sequence ID" value="NZ_CP140110.1"/>
</dbReference>
<dbReference type="Pfam" id="PF05193">
    <property type="entry name" value="Peptidase_M16_C"/>
    <property type="match status" value="1"/>
</dbReference>
<dbReference type="PANTHER" id="PTHR11851:SF49">
    <property type="entry name" value="MITOCHONDRIAL-PROCESSING PEPTIDASE SUBUNIT ALPHA"/>
    <property type="match status" value="1"/>
</dbReference>